<organism evidence="1 2">
    <name type="scientific">Cellulophaga geojensis KL-A</name>
    <dbReference type="NCBI Taxonomy" id="1328323"/>
    <lineage>
        <taxon>Bacteria</taxon>
        <taxon>Pseudomonadati</taxon>
        <taxon>Bacteroidota</taxon>
        <taxon>Flavobacteriia</taxon>
        <taxon>Flavobacteriales</taxon>
        <taxon>Flavobacteriaceae</taxon>
        <taxon>Cellulophaga</taxon>
    </lineage>
</organism>
<proteinExistence type="predicted"/>
<gene>
    <name evidence="1" type="ORF">KLA_03667</name>
</gene>
<evidence type="ECO:0000313" key="1">
    <source>
        <dbReference type="EMBL" id="EWH14431.1"/>
    </source>
</evidence>
<protein>
    <submittedName>
        <fullName evidence="1">Uncharacterized protein</fullName>
    </submittedName>
</protein>
<accession>A0ABP3BBI2</accession>
<evidence type="ECO:0000313" key="2">
    <source>
        <dbReference type="Proteomes" id="UP000019275"/>
    </source>
</evidence>
<name>A0ABP3BBI2_9FLAO</name>
<dbReference type="EMBL" id="ARZX01000003">
    <property type="protein sequence ID" value="EWH14431.1"/>
    <property type="molecule type" value="Genomic_DNA"/>
</dbReference>
<dbReference type="Proteomes" id="UP000019275">
    <property type="component" value="Unassembled WGS sequence"/>
</dbReference>
<reference evidence="1 2" key="1">
    <citation type="journal article" date="2014" name="Genome Announc.">
        <title>Draft Genome Sequence of the Carrageenan-Degrading Bacterium Cellulophaga sp. Strain KL-A, Isolated from Decaying Marine Algae.</title>
        <authorList>
            <person name="Shan D."/>
            <person name="Ying J."/>
            <person name="Li X."/>
            <person name="Gao Z."/>
            <person name="Wei G."/>
            <person name="Shao Z."/>
        </authorList>
    </citation>
    <scope>NUCLEOTIDE SEQUENCE [LARGE SCALE GENOMIC DNA]</scope>
    <source>
        <strain evidence="1 2">KL-A</strain>
    </source>
</reference>
<dbReference type="RefSeq" id="WP_034644030.1">
    <property type="nucleotide sequence ID" value="NZ_ARZX01000003.1"/>
</dbReference>
<keyword evidence="2" id="KW-1185">Reference proteome</keyword>
<comment type="caution">
    <text evidence="1">The sequence shown here is derived from an EMBL/GenBank/DDBJ whole genome shotgun (WGS) entry which is preliminary data.</text>
</comment>
<sequence>MEFEKIFNKKFIYKLNTSISNYTENLKSHSIKPNSYYEQKYDMYISVEKKFNSAFGLTFNRNPLLLFNDGILNAVYYRFNKNQINYLEEAIKQLVKPKTENKKENTISFQFENDYYIKIMYRQHTDNTGMCFYNKSYYMDELKSIEDKKKELTETKKNLPF</sequence>